<proteinExistence type="predicted"/>
<reference evidence="2" key="1">
    <citation type="submission" date="2022-03" db="EMBL/GenBank/DDBJ databases">
        <title>Aurantimonas Liuensis sp. Nov., isolated from the hadal seawater of the Mariana Trench.</title>
        <authorList>
            <person name="Liu R."/>
        </authorList>
    </citation>
    <scope>NUCLEOTIDE SEQUENCE</scope>
    <source>
        <strain evidence="2">LRZ36</strain>
    </source>
</reference>
<dbReference type="Pfam" id="PF18856">
    <property type="entry name" value="baeRF_family12"/>
    <property type="match status" value="1"/>
</dbReference>
<dbReference type="Proteomes" id="UP001155220">
    <property type="component" value="Unassembled WGS sequence"/>
</dbReference>
<protein>
    <submittedName>
        <fullName evidence="2">Host attachment family protein</fullName>
    </submittedName>
</protein>
<dbReference type="InterPro" id="IPR041374">
    <property type="entry name" value="BaeRF_family12"/>
</dbReference>
<evidence type="ECO:0000313" key="3">
    <source>
        <dbReference type="Proteomes" id="UP001155220"/>
    </source>
</evidence>
<dbReference type="AlphaFoldDB" id="A0A9X2HCF0"/>
<evidence type="ECO:0000313" key="2">
    <source>
        <dbReference type="EMBL" id="MCP3055907.1"/>
    </source>
</evidence>
<dbReference type="EMBL" id="JALHBS010000070">
    <property type="protein sequence ID" value="MCP3055907.1"/>
    <property type="molecule type" value="Genomic_DNA"/>
</dbReference>
<dbReference type="RefSeq" id="WP_253964740.1">
    <property type="nucleotide sequence ID" value="NZ_JALHBS010000070.1"/>
</dbReference>
<name>A0A9X2HCF0_9HYPH</name>
<sequence length="149" mass="16857">MTTTPQIDYKTWILVADGEKALFLENIGDNELPNFQVRRVEEQENPPSREQGANRPGRVFDSSTARRSAVSDTDWHQIAKDRFAKELSAILYAMAHRDRFKKIAIIAPPKILGDLRGELHKEVADRVVGEIAKTLTNHPIDRIEDLLAA</sequence>
<feature type="region of interest" description="Disordered" evidence="1">
    <location>
        <begin position="41"/>
        <end position="66"/>
    </location>
</feature>
<keyword evidence="3" id="KW-1185">Reference proteome</keyword>
<gene>
    <name evidence="2" type="ORF">MJ956_12265</name>
</gene>
<evidence type="ECO:0000256" key="1">
    <source>
        <dbReference type="SAM" id="MobiDB-lite"/>
    </source>
</evidence>
<accession>A0A9X2HCF0</accession>
<comment type="caution">
    <text evidence="2">The sequence shown here is derived from an EMBL/GenBank/DDBJ whole genome shotgun (WGS) entry which is preliminary data.</text>
</comment>
<organism evidence="2 3">
    <name type="scientific">Aurantimonas marianensis</name>
    <dbReference type="NCBI Taxonomy" id="2920428"/>
    <lineage>
        <taxon>Bacteria</taxon>
        <taxon>Pseudomonadati</taxon>
        <taxon>Pseudomonadota</taxon>
        <taxon>Alphaproteobacteria</taxon>
        <taxon>Hyphomicrobiales</taxon>
        <taxon>Aurantimonadaceae</taxon>
        <taxon>Aurantimonas</taxon>
    </lineage>
</organism>